<gene>
    <name evidence="8 11" type="primary">bamA</name>
    <name evidence="11" type="ORF">H0A74_01240</name>
</gene>
<evidence type="ECO:0000256" key="4">
    <source>
        <dbReference type="ARBA" id="ARBA00022729"/>
    </source>
</evidence>
<feature type="domain" description="POTRA" evidence="10">
    <location>
        <begin position="23"/>
        <end position="90"/>
    </location>
</feature>
<dbReference type="GO" id="GO:0051205">
    <property type="term" value="P:protein insertion into membrane"/>
    <property type="evidence" value="ECO:0007669"/>
    <property type="project" value="UniProtKB-UniRule"/>
</dbReference>
<evidence type="ECO:0000256" key="8">
    <source>
        <dbReference type="HAMAP-Rule" id="MF_01430"/>
    </source>
</evidence>
<dbReference type="Pfam" id="PF01103">
    <property type="entry name" value="Omp85"/>
    <property type="match status" value="1"/>
</dbReference>
<dbReference type="PIRSF" id="PIRSF006076">
    <property type="entry name" value="OM_assembly_OMP85"/>
    <property type="match status" value="1"/>
</dbReference>
<comment type="caution">
    <text evidence="11">The sequence shown here is derived from an EMBL/GenBank/DDBJ whole genome shotgun (WGS) entry which is preliminary data.</text>
</comment>
<dbReference type="Pfam" id="PF07244">
    <property type="entry name" value="POTRA"/>
    <property type="match status" value="4"/>
</dbReference>
<dbReference type="InterPro" id="IPR034746">
    <property type="entry name" value="POTRA"/>
</dbReference>
<evidence type="ECO:0000313" key="12">
    <source>
        <dbReference type="Proteomes" id="UP000525329"/>
    </source>
</evidence>
<dbReference type="GO" id="GO:0043165">
    <property type="term" value="P:Gram-negative-bacterium-type cell outer membrane assembly"/>
    <property type="evidence" value="ECO:0007669"/>
    <property type="project" value="UniProtKB-UniRule"/>
</dbReference>
<dbReference type="GO" id="GO:0009279">
    <property type="term" value="C:cell outer membrane"/>
    <property type="evidence" value="ECO:0007669"/>
    <property type="project" value="UniProtKB-SubCell"/>
</dbReference>
<dbReference type="Proteomes" id="UP000525329">
    <property type="component" value="Unassembled WGS sequence"/>
</dbReference>
<dbReference type="NCBIfam" id="TIGR03303">
    <property type="entry name" value="OM_YaeT"/>
    <property type="match status" value="1"/>
</dbReference>
<dbReference type="InterPro" id="IPR023707">
    <property type="entry name" value="OM_assembly_BamA"/>
</dbReference>
<dbReference type="PANTHER" id="PTHR12815:SF23">
    <property type="entry name" value="OUTER MEMBRANE PROTEIN ASSEMBLY FACTOR BAMA"/>
    <property type="match status" value="1"/>
</dbReference>
<dbReference type="EMBL" id="JACCHU010000001">
    <property type="protein sequence ID" value="NYT52198.1"/>
    <property type="molecule type" value="Genomic_DNA"/>
</dbReference>
<dbReference type="PROSITE" id="PS51779">
    <property type="entry name" value="POTRA"/>
    <property type="match status" value="3"/>
</dbReference>
<accession>A0A853G4A6</accession>
<dbReference type="PANTHER" id="PTHR12815">
    <property type="entry name" value="SORTING AND ASSEMBLY MACHINERY SAMM50 PROTEIN FAMILY MEMBER"/>
    <property type="match status" value="1"/>
</dbReference>
<sequence>MRKIITKLILVASILVYSIASATSIKSIEILGLRVISRSAVLSYLPVKIGDDYNSQVSNQIIRSLYKTNFFKDIEVSQEAEILKIKLTENPHIKYINITNHSNKVIEEKTLNKILKNMGFSQGKIFNKRQLDKLINQLKDTYISKGYYGITIDRDIDIDAQNRVSIKLDINEGKVAKISSMKIIGNHVFNESYLLNLFEIGQSDFFIINFFTEKNHHSKIALDAGIESMKLLYTNAGYFNFKIDRIKTNLSKNKQNIDINIQISEGSKYKIGTIQFTGNLLSHSIEKLRKLLSFKKTEIFNHKKMMQGLQNINNVFTNQGYAFSDIKVEISENTSTHTIDLNIDIIPNKKVYINRITIIGNTRTKDEVIRREIGIYEGSLYSSTELNESIKKIKRLGFFSEVKIQVSKLKDIEDKINLYFSVVETQTGTFSIGFSHSNSTGASLNLGVQERNFLGTGNALNLSLSNSKATRDVSFYFSNPYFTQDKHSISYGIFSKKLDASKLELDEYKIDENGLSLGYSVPITKATRIGANLRASKRDITCGLIFSDNNHEPTQCAIKDKTELKLGLNWSNNTLNDFNFPTKGQQSNLNFSLTLPIADFRYYKLDASHKSYYPLKNDLTFSLRGSLGFAQGYDGKEFPFFKRYYGGGSSSVRGFDFNSLGVKYLNSDKAKGGELSFLTSVSLILPIKLIDNNKNMRISAFVDLGGVSEKASNFDLEELRLSTGIAFSWLTPIGPLGFYAARPLIKKLGDKTKTFNFTLGTSF</sequence>
<evidence type="ECO:0000256" key="2">
    <source>
        <dbReference type="ARBA" id="ARBA00022452"/>
    </source>
</evidence>
<feature type="domain" description="POTRA" evidence="10">
    <location>
        <begin position="351"/>
        <end position="425"/>
    </location>
</feature>
<dbReference type="Gene3D" id="3.10.20.310">
    <property type="entry name" value="membrane protein fhac"/>
    <property type="match status" value="5"/>
</dbReference>
<keyword evidence="5 8" id="KW-0677">Repeat</keyword>
<organism evidence="11 12">
    <name type="scientific">Candidatus Vesicomyosocius endoextente</name>
    <dbReference type="NCBI Taxonomy" id="2738853"/>
    <lineage>
        <taxon>Bacteria</taxon>
        <taxon>Pseudomonadati</taxon>
        <taxon>Pseudomonadota</taxon>
        <taxon>Gammaproteobacteria</taxon>
        <taxon>Candidatus Pseudothioglobaceae</taxon>
        <taxon>Candidatus Vesicomyidisocius</taxon>
    </lineage>
</organism>
<evidence type="ECO:0000256" key="3">
    <source>
        <dbReference type="ARBA" id="ARBA00022692"/>
    </source>
</evidence>
<keyword evidence="3 8" id="KW-0812">Transmembrane</keyword>
<keyword evidence="2 8" id="KW-1134">Transmembrane beta strand</keyword>
<dbReference type="InterPro" id="IPR010827">
    <property type="entry name" value="BamA/TamA_POTRA"/>
</dbReference>
<evidence type="ECO:0000256" key="9">
    <source>
        <dbReference type="NCBIfam" id="TIGR03303"/>
    </source>
</evidence>
<evidence type="ECO:0000259" key="10">
    <source>
        <dbReference type="PROSITE" id="PS51779"/>
    </source>
</evidence>
<name>A0A853G4A6_9GAMM</name>
<keyword evidence="6 8" id="KW-0472">Membrane</keyword>
<protein>
    <recommendedName>
        <fullName evidence="8 9">Outer membrane protein assembly factor BamA</fullName>
    </recommendedName>
</protein>
<reference evidence="11 12" key="1">
    <citation type="submission" date="2020-05" db="EMBL/GenBank/DDBJ databases">
        <title>Horizontal transmission and recombination maintain forever young bacterial symbiont genomes.</title>
        <authorList>
            <person name="Russell S.L."/>
            <person name="Pepper-Tunick E."/>
            <person name="Svedberg J."/>
            <person name="Byrne A."/>
            <person name="Ruelas Castillo J."/>
            <person name="Vollmers C."/>
            <person name="Beinart R.A."/>
            <person name="Corbett-Detig R."/>
        </authorList>
    </citation>
    <scope>NUCLEOTIDE SEQUENCE [LARGE SCALE GENOMIC DNA]</scope>
    <source>
        <strain evidence="11">Monterey_2004</strain>
    </source>
</reference>
<dbReference type="Gene3D" id="2.40.160.50">
    <property type="entry name" value="membrane protein fhac: a member of the omp85/tpsb transporter family"/>
    <property type="match status" value="1"/>
</dbReference>
<comment type="subunit">
    <text evidence="8">Part of the Bam complex.</text>
</comment>
<keyword evidence="7 8" id="KW-0998">Cell outer membrane</keyword>
<dbReference type="HAMAP" id="MF_01430">
    <property type="entry name" value="OM_assembly_BamA"/>
    <property type="match status" value="1"/>
</dbReference>
<dbReference type="InterPro" id="IPR000184">
    <property type="entry name" value="Bac_surfAg_D15"/>
</dbReference>
<comment type="similarity">
    <text evidence="8">Belongs to the BamA family.</text>
</comment>
<feature type="domain" description="POTRA" evidence="10">
    <location>
        <begin position="269"/>
        <end position="348"/>
    </location>
</feature>
<proteinExistence type="inferred from homology"/>
<dbReference type="InterPro" id="IPR039910">
    <property type="entry name" value="D15-like"/>
</dbReference>
<keyword evidence="4 8" id="KW-0732">Signal</keyword>
<evidence type="ECO:0000256" key="6">
    <source>
        <dbReference type="ARBA" id="ARBA00023136"/>
    </source>
</evidence>
<comment type="subcellular location">
    <subcellularLocation>
        <location evidence="8">Cell outer membrane</location>
    </subcellularLocation>
    <subcellularLocation>
        <location evidence="1">Membrane</location>
    </subcellularLocation>
</comment>
<evidence type="ECO:0000313" key="11">
    <source>
        <dbReference type="EMBL" id="NYT52198.1"/>
    </source>
</evidence>
<dbReference type="AlphaFoldDB" id="A0A853G4A6"/>
<comment type="function">
    <text evidence="8">Part of the outer membrane protein assembly complex, which is involved in assembly and insertion of beta-barrel proteins into the outer membrane.</text>
</comment>
<evidence type="ECO:0000256" key="7">
    <source>
        <dbReference type="ARBA" id="ARBA00023237"/>
    </source>
</evidence>
<evidence type="ECO:0000256" key="5">
    <source>
        <dbReference type="ARBA" id="ARBA00022737"/>
    </source>
</evidence>
<evidence type="ECO:0000256" key="1">
    <source>
        <dbReference type="ARBA" id="ARBA00004370"/>
    </source>
</evidence>